<feature type="domain" description="Fe/B12 periplasmic-binding" evidence="1">
    <location>
        <begin position="97"/>
        <end position="388"/>
    </location>
</feature>
<evidence type="ECO:0000259" key="1">
    <source>
        <dbReference type="PROSITE" id="PS50983"/>
    </source>
</evidence>
<dbReference type="EMBL" id="JRHO01000014">
    <property type="protein sequence ID" value="KGK97766.1"/>
    <property type="molecule type" value="Genomic_DNA"/>
</dbReference>
<dbReference type="InterPro" id="IPR002491">
    <property type="entry name" value="ABC_transptr_periplasmic_BD"/>
</dbReference>
<keyword evidence="3" id="KW-1185">Reference proteome</keyword>
<name>A0A099T0L7_METMT</name>
<comment type="caution">
    <text evidence="2">The sequence shown here is derived from an EMBL/GenBank/DDBJ whole genome shotgun (WGS) entry which is preliminary data.</text>
</comment>
<dbReference type="AlphaFoldDB" id="A0A099T0L7"/>
<proteinExistence type="predicted"/>
<organism evidence="2 3">
    <name type="scientific">Methanococcoides methylutens</name>
    <dbReference type="NCBI Taxonomy" id="2226"/>
    <lineage>
        <taxon>Archaea</taxon>
        <taxon>Methanobacteriati</taxon>
        <taxon>Methanobacteriota</taxon>
        <taxon>Stenosarchaea group</taxon>
        <taxon>Methanomicrobia</taxon>
        <taxon>Methanosarcinales</taxon>
        <taxon>Methanosarcinaceae</taxon>
        <taxon>Methanococcoides</taxon>
    </lineage>
</organism>
<sequence length="426" mass="47285">MMSRSKLLAGILMVTCLIVSVMNAAALPSNLPCDNGDGILIEDEVSGAVCDYMLDDSSYSLDDVGDASYILTFWNGSPKSVTDSHDREVTFYRPVERIITTNPDNSRMVIALGNLDKMVSTDECTCSGCILPRDGNDEKIAKNAWESLQIYGGGQLDDLPETNTRKEIDYETMAILKPDVVFDATWYNRGDLIEEKVGCPCVDAGAGFTFAESYEHISLMGNVLDRQEKAVGLEAYVRSKVDMIESVTSQLEDSEKPTVYFAPRGAKKGFYDSVEGRDFTRTEAVYEPLDIAGGTNVARDCTGENVNVPPEQIVAWEPDYIFVSWSSTSALGEPNGVDFVMETAELSEIPAVSNNNVYSCIYPYCRGRPLDRSLLNMMYMAKCLHPEEFRDLDLEAEGNEVYRQILGIDGVYTEMAEYQPFLKEVN</sequence>
<dbReference type="PANTHER" id="PTHR30535">
    <property type="entry name" value="VITAMIN B12-BINDING PROTEIN"/>
    <property type="match status" value="1"/>
</dbReference>
<dbReference type="PANTHER" id="PTHR30535:SF34">
    <property type="entry name" value="MOLYBDATE-BINDING PROTEIN MOLA"/>
    <property type="match status" value="1"/>
</dbReference>
<accession>A0A099T0L7</accession>
<gene>
    <name evidence="2" type="ORF">LI82_08300</name>
</gene>
<dbReference type="Gene3D" id="3.40.50.1980">
    <property type="entry name" value="Nitrogenase molybdenum iron protein domain"/>
    <property type="match status" value="2"/>
</dbReference>
<evidence type="ECO:0000313" key="3">
    <source>
        <dbReference type="Proteomes" id="UP000029859"/>
    </source>
</evidence>
<dbReference type="Proteomes" id="UP000029859">
    <property type="component" value="Unassembled WGS sequence"/>
</dbReference>
<dbReference type="InterPro" id="IPR050902">
    <property type="entry name" value="ABC_Transporter_SBP"/>
</dbReference>
<dbReference type="PROSITE" id="PS50983">
    <property type="entry name" value="FE_B12_PBP"/>
    <property type="match status" value="1"/>
</dbReference>
<dbReference type="SUPFAM" id="SSF53807">
    <property type="entry name" value="Helical backbone' metal receptor"/>
    <property type="match status" value="1"/>
</dbReference>
<evidence type="ECO:0000313" key="2">
    <source>
        <dbReference type="EMBL" id="KGK97766.1"/>
    </source>
</evidence>
<protein>
    <submittedName>
        <fullName evidence="2">Iron ABC transporter substrate-binding protein</fullName>
    </submittedName>
</protein>
<reference evidence="2 3" key="1">
    <citation type="submission" date="2014-09" db="EMBL/GenBank/DDBJ databases">
        <title>Draft genome sequence of an obligately methylotrophic methanogen, Methanococcoides methylutens, isolated from marine sediment.</title>
        <authorList>
            <person name="Guan Y."/>
            <person name="Ngugi D.K."/>
            <person name="Blom J."/>
            <person name="Ali S."/>
            <person name="Ferry J.G."/>
            <person name="Stingl U."/>
        </authorList>
    </citation>
    <scope>NUCLEOTIDE SEQUENCE [LARGE SCALE GENOMIC DNA]</scope>
    <source>
        <strain evidence="2 3">DSM 2657</strain>
    </source>
</reference>
<dbReference type="Pfam" id="PF01497">
    <property type="entry name" value="Peripla_BP_2"/>
    <property type="match status" value="1"/>
</dbReference>